<dbReference type="RefSeq" id="WP_009899094.1">
    <property type="nucleotide sequence ID" value="NZ_FUQT01000003.1"/>
</dbReference>
<evidence type="ECO:0000313" key="2">
    <source>
        <dbReference type="Proteomes" id="UP000878956"/>
    </source>
</evidence>
<reference evidence="1" key="2">
    <citation type="submission" date="2021-06" db="EMBL/GenBank/DDBJ databases">
        <authorList>
            <consortium name="NCBI Pathogen Detection Project"/>
        </authorList>
    </citation>
    <scope>NUCLEOTIDE SEQUENCE</scope>
    <source>
        <strain evidence="1">HN1000</strain>
    </source>
</reference>
<dbReference type="AlphaFoldDB" id="A0AAN5VQ08"/>
<sequence>MIKGYLCKECKENNNGWCKKRKMQGLKSITECDFFIKHHDEENLKETNIEGAKLYGKRELSYFLCKQIISLENKGKSNLSIDELKEMMVNINQVLDVEEEMTGINIEYEVDKDVVNSNKRIIDSWDK</sequence>
<reference evidence="1" key="1">
    <citation type="journal article" date="2018" name="Genome Biol.">
        <title>SKESA: strategic k-mer extension for scrupulous assemblies.</title>
        <authorList>
            <person name="Souvorov A."/>
            <person name="Agarwala R."/>
            <person name="Lipman D.J."/>
        </authorList>
    </citation>
    <scope>NUCLEOTIDE SEQUENCE</scope>
    <source>
        <strain evidence="1">HN1000</strain>
    </source>
</reference>
<evidence type="ECO:0000313" key="1">
    <source>
        <dbReference type="EMBL" id="HBH1544420.1"/>
    </source>
</evidence>
<comment type="caution">
    <text evidence="1">The sequence shown here is derived from an EMBL/GenBank/DDBJ whole genome shotgun (WGS) entry which is preliminary data.</text>
</comment>
<dbReference type="EMBL" id="DAEPXK010000081">
    <property type="protein sequence ID" value="HBH1544420.1"/>
    <property type="molecule type" value="Genomic_DNA"/>
</dbReference>
<organism evidence="1 2">
    <name type="scientific">Clostridioides difficile</name>
    <name type="common">Peptoclostridium difficile</name>
    <dbReference type="NCBI Taxonomy" id="1496"/>
    <lineage>
        <taxon>Bacteria</taxon>
        <taxon>Bacillati</taxon>
        <taxon>Bacillota</taxon>
        <taxon>Clostridia</taxon>
        <taxon>Peptostreptococcales</taxon>
        <taxon>Peptostreptococcaceae</taxon>
        <taxon>Clostridioides</taxon>
    </lineage>
</organism>
<dbReference type="Proteomes" id="UP000878956">
    <property type="component" value="Unassembled WGS sequence"/>
</dbReference>
<proteinExistence type="predicted"/>
<accession>A0AAN5VQ08</accession>
<protein>
    <submittedName>
        <fullName evidence="1">Uncharacterized protein</fullName>
    </submittedName>
</protein>
<gene>
    <name evidence="1" type="ORF">KRM00_003970</name>
</gene>
<name>A0AAN5VQ08_CLODI</name>